<dbReference type="GO" id="GO:0031966">
    <property type="term" value="C:mitochondrial membrane"/>
    <property type="evidence" value="ECO:0007669"/>
    <property type="project" value="UniProtKB-SubCell"/>
</dbReference>
<evidence type="ECO:0000313" key="6">
    <source>
        <dbReference type="Proteomes" id="UP001175000"/>
    </source>
</evidence>
<evidence type="ECO:0000313" key="5">
    <source>
        <dbReference type="EMBL" id="KAK0620224.1"/>
    </source>
</evidence>
<evidence type="ECO:0000256" key="1">
    <source>
        <dbReference type="ARBA" id="ARBA00004325"/>
    </source>
</evidence>
<comment type="caution">
    <text evidence="5">The sequence shown here is derived from an EMBL/GenBank/DDBJ whole genome shotgun (WGS) entry which is preliminary data.</text>
</comment>
<evidence type="ECO:0000256" key="4">
    <source>
        <dbReference type="SAM" id="Phobius"/>
    </source>
</evidence>
<dbReference type="Proteomes" id="UP001175000">
    <property type="component" value="Unassembled WGS sequence"/>
</dbReference>
<accession>A0AA40C0G9</accession>
<keyword evidence="4" id="KW-1133">Transmembrane helix</keyword>
<evidence type="ECO:0000256" key="3">
    <source>
        <dbReference type="ARBA" id="ARBA00023136"/>
    </source>
</evidence>
<keyword evidence="2" id="KW-0496">Mitochondrion</keyword>
<gene>
    <name evidence="5" type="ORF">B0T14DRAFT_566992</name>
</gene>
<sequence length="75" mass="7995">MTQSYNIFGRQVGSHYLAMATLATLFGTSYAFVGGSAKTPATPPLNASSSDEADFIKKYIEHAEDDAKKAAPAKH</sequence>
<reference evidence="5" key="1">
    <citation type="submission" date="2023-06" db="EMBL/GenBank/DDBJ databases">
        <title>Genome-scale phylogeny and comparative genomics of the fungal order Sordariales.</title>
        <authorList>
            <consortium name="Lawrence Berkeley National Laboratory"/>
            <person name="Hensen N."/>
            <person name="Bonometti L."/>
            <person name="Westerberg I."/>
            <person name="Brannstrom I.O."/>
            <person name="Guillou S."/>
            <person name="Cros-Aarteil S."/>
            <person name="Calhoun S."/>
            <person name="Haridas S."/>
            <person name="Kuo A."/>
            <person name="Mondo S."/>
            <person name="Pangilinan J."/>
            <person name="Riley R."/>
            <person name="Labutti K."/>
            <person name="Andreopoulos B."/>
            <person name="Lipzen A."/>
            <person name="Chen C."/>
            <person name="Yanf M."/>
            <person name="Daum C."/>
            <person name="Ng V."/>
            <person name="Clum A."/>
            <person name="Steindorff A."/>
            <person name="Ohm R."/>
            <person name="Martin F."/>
            <person name="Silar P."/>
            <person name="Natvig D."/>
            <person name="Lalanne C."/>
            <person name="Gautier V."/>
            <person name="Ament-Velasquez S.L."/>
            <person name="Kruys A."/>
            <person name="Hutchinson M.I."/>
            <person name="Powell A.J."/>
            <person name="Barry K."/>
            <person name="Miller A.N."/>
            <person name="Grigoriev I.V."/>
            <person name="Debuchy R."/>
            <person name="Gladieux P."/>
            <person name="Thoren M.H."/>
            <person name="Johannesson H."/>
        </authorList>
    </citation>
    <scope>NUCLEOTIDE SEQUENCE</scope>
    <source>
        <strain evidence="5">CBS 606.72</strain>
    </source>
</reference>
<name>A0AA40C0G9_9PEZI</name>
<dbReference type="Pfam" id="PF11022">
    <property type="entry name" value="ATP19"/>
    <property type="match status" value="1"/>
</dbReference>
<dbReference type="PANTHER" id="PTHR28074:SF1">
    <property type="entry name" value="ATP SYNTHASE SUBUNIT K, MITOCHONDRIAL"/>
    <property type="match status" value="1"/>
</dbReference>
<dbReference type="GO" id="GO:0015986">
    <property type="term" value="P:proton motive force-driven ATP synthesis"/>
    <property type="evidence" value="ECO:0007669"/>
    <property type="project" value="TreeGrafter"/>
</dbReference>
<feature type="transmembrane region" description="Helical" evidence="4">
    <location>
        <begin position="12"/>
        <end position="33"/>
    </location>
</feature>
<dbReference type="PANTHER" id="PTHR28074">
    <property type="entry name" value="ATP SYNTHASE SUBUNIT K, MITOCHONDRIAL"/>
    <property type="match status" value="1"/>
</dbReference>
<dbReference type="AlphaFoldDB" id="A0AA40C0G9"/>
<dbReference type="InterPro" id="IPR021278">
    <property type="entry name" value="ATP19"/>
</dbReference>
<keyword evidence="3 4" id="KW-0472">Membrane</keyword>
<dbReference type="EMBL" id="JAULSU010000004">
    <property type="protein sequence ID" value="KAK0620224.1"/>
    <property type="molecule type" value="Genomic_DNA"/>
</dbReference>
<comment type="subcellular location">
    <subcellularLocation>
        <location evidence="1">Mitochondrion membrane</location>
    </subcellularLocation>
</comment>
<proteinExistence type="predicted"/>
<evidence type="ECO:0008006" key="7">
    <source>
        <dbReference type="Google" id="ProtNLM"/>
    </source>
</evidence>
<evidence type="ECO:0000256" key="2">
    <source>
        <dbReference type="ARBA" id="ARBA00023128"/>
    </source>
</evidence>
<keyword evidence="6" id="KW-1185">Reference proteome</keyword>
<protein>
    <recommendedName>
        <fullName evidence="7">ATP synthase subunit K, mitochondrial</fullName>
    </recommendedName>
</protein>
<keyword evidence="4" id="KW-0812">Transmembrane</keyword>
<organism evidence="5 6">
    <name type="scientific">Immersiella caudata</name>
    <dbReference type="NCBI Taxonomy" id="314043"/>
    <lineage>
        <taxon>Eukaryota</taxon>
        <taxon>Fungi</taxon>
        <taxon>Dikarya</taxon>
        <taxon>Ascomycota</taxon>
        <taxon>Pezizomycotina</taxon>
        <taxon>Sordariomycetes</taxon>
        <taxon>Sordariomycetidae</taxon>
        <taxon>Sordariales</taxon>
        <taxon>Lasiosphaeriaceae</taxon>
        <taxon>Immersiella</taxon>
    </lineage>
</organism>